<evidence type="ECO:0000313" key="1">
    <source>
        <dbReference type="EMBL" id="KAG0419809.1"/>
    </source>
</evidence>
<accession>A0AC60PIE1</accession>
<proteinExistence type="predicted"/>
<sequence length="223" mass="24114">MRKRFVHVENSYKLRAVLSSAVRPLRSVPGRARSPLALRPAAPFYRRPGHHGECFSVGWRSLELRRLPANGGDATDNRRRSIGQGNLDVALPYIRGTPRPGSARRGVLPPCSRACVPLPVRLPAASPPPPPSFPPTPAQHVPASLQLPLSAATLDREFFLASIVVCCSPLSLLKEEHPRKRHHPSGERRDCDDDGVFDCAVSVAVCVSDGQRLDFGASAVGGC</sequence>
<dbReference type="EMBL" id="JABSTQ010010575">
    <property type="protein sequence ID" value="KAG0419809.1"/>
    <property type="molecule type" value="Genomic_DNA"/>
</dbReference>
<dbReference type="Proteomes" id="UP000805193">
    <property type="component" value="Unassembled WGS sequence"/>
</dbReference>
<protein>
    <submittedName>
        <fullName evidence="1">Uncharacterized protein</fullName>
    </submittedName>
</protein>
<reference evidence="1 2" key="1">
    <citation type="journal article" date="2020" name="Cell">
        <title>Large-Scale Comparative Analyses of Tick Genomes Elucidate Their Genetic Diversity and Vector Capacities.</title>
        <authorList>
            <consortium name="Tick Genome and Microbiome Consortium (TIGMIC)"/>
            <person name="Jia N."/>
            <person name="Wang J."/>
            <person name="Shi W."/>
            <person name="Du L."/>
            <person name="Sun Y."/>
            <person name="Zhan W."/>
            <person name="Jiang J.F."/>
            <person name="Wang Q."/>
            <person name="Zhang B."/>
            <person name="Ji P."/>
            <person name="Bell-Sakyi L."/>
            <person name="Cui X.M."/>
            <person name="Yuan T.T."/>
            <person name="Jiang B.G."/>
            <person name="Yang W.F."/>
            <person name="Lam T.T."/>
            <person name="Chang Q.C."/>
            <person name="Ding S.J."/>
            <person name="Wang X.J."/>
            <person name="Zhu J.G."/>
            <person name="Ruan X.D."/>
            <person name="Zhao L."/>
            <person name="Wei J.T."/>
            <person name="Ye R.Z."/>
            <person name="Que T.C."/>
            <person name="Du C.H."/>
            <person name="Zhou Y.H."/>
            <person name="Cheng J.X."/>
            <person name="Dai P.F."/>
            <person name="Guo W.B."/>
            <person name="Han X.H."/>
            <person name="Huang E.J."/>
            <person name="Li L.F."/>
            <person name="Wei W."/>
            <person name="Gao Y.C."/>
            <person name="Liu J.Z."/>
            <person name="Shao H.Z."/>
            <person name="Wang X."/>
            <person name="Wang C.C."/>
            <person name="Yang T.C."/>
            <person name="Huo Q.B."/>
            <person name="Li W."/>
            <person name="Chen H.Y."/>
            <person name="Chen S.E."/>
            <person name="Zhou L.G."/>
            <person name="Ni X.B."/>
            <person name="Tian J.H."/>
            <person name="Sheng Y."/>
            <person name="Liu T."/>
            <person name="Pan Y.S."/>
            <person name="Xia L.Y."/>
            <person name="Li J."/>
            <person name="Zhao F."/>
            <person name="Cao W.C."/>
        </authorList>
    </citation>
    <scope>NUCLEOTIDE SEQUENCE [LARGE SCALE GENOMIC DNA]</scope>
    <source>
        <strain evidence="1">Iper-2018</strain>
    </source>
</reference>
<evidence type="ECO:0000313" key="2">
    <source>
        <dbReference type="Proteomes" id="UP000805193"/>
    </source>
</evidence>
<name>A0AC60PIE1_IXOPE</name>
<organism evidence="1 2">
    <name type="scientific">Ixodes persulcatus</name>
    <name type="common">Taiga tick</name>
    <dbReference type="NCBI Taxonomy" id="34615"/>
    <lineage>
        <taxon>Eukaryota</taxon>
        <taxon>Metazoa</taxon>
        <taxon>Ecdysozoa</taxon>
        <taxon>Arthropoda</taxon>
        <taxon>Chelicerata</taxon>
        <taxon>Arachnida</taxon>
        <taxon>Acari</taxon>
        <taxon>Parasitiformes</taxon>
        <taxon>Ixodida</taxon>
        <taxon>Ixodoidea</taxon>
        <taxon>Ixodidae</taxon>
        <taxon>Ixodinae</taxon>
        <taxon>Ixodes</taxon>
    </lineage>
</organism>
<keyword evidence="2" id="KW-1185">Reference proteome</keyword>
<gene>
    <name evidence="1" type="ORF">HPB47_003871</name>
</gene>
<comment type="caution">
    <text evidence="1">The sequence shown here is derived from an EMBL/GenBank/DDBJ whole genome shotgun (WGS) entry which is preliminary data.</text>
</comment>